<dbReference type="InterPro" id="IPR037207">
    <property type="entry name" value="Nuop51_4Fe4S-bd_sf"/>
</dbReference>
<dbReference type="FunFam" id="1.20.1440.230:FF:000001">
    <property type="entry name" value="Mitochondrial NADH dehydrogenase flavoprotein 1"/>
    <property type="match status" value="1"/>
</dbReference>
<dbReference type="RefSeq" id="WP_139446435.1">
    <property type="nucleotide sequence ID" value="NZ_VDMB01000003.1"/>
</dbReference>
<evidence type="ECO:0000259" key="6">
    <source>
        <dbReference type="PROSITE" id="PS51379"/>
    </source>
</evidence>
<dbReference type="EMBL" id="VDMB01000003">
    <property type="protein sequence ID" value="TYT75551.1"/>
    <property type="molecule type" value="Genomic_DNA"/>
</dbReference>
<keyword evidence="8" id="KW-1185">Reference proteome</keyword>
<dbReference type="Pfam" id="PF00037">
    <property type="entry name" value="Fer4"/>
    <property type="match status" value="2"/>
</dbReference>
<dbReference type="InterPro" id="IPR037225">
    <property type="entry name" value="Nuo51_FMN-bd_sf"/>
</dbReference>
<feature type="domain" description="4Fe-4S ferredoxin-type" evidence="6">
    <location>
        <begin position="565"/>
        <end position="592"/>
    </location>
</feature>
<keyword evidence="4" id="KW-0408">Iron</keyword>
<dbReference type="Pfam" id="PF10531">
    <property type="entry name" value="SLBB"/>
    <property type="match status" value="1"/>
</dbReference>
<evidence type="ECO:0000256" key="1">
    <source>
        <dbReference type="ARBA" id="ARBA00007523"/>
    </source>
</evidence>
<dbReference type="Gene3D" id="1.20.1440.230">
    <property type="entry name" value="NADH-ubiquinone oxidoreductase 51kDa subunit, iron-sulphur binding domain"/>
    <property type="match status" value="1"/>
</dbReference>
<dbReference type="InterPro" id="IPR019554">
    <property type="entry name" value="Soluble_ligand-bd"/>
</dbReference>
<dbReference type="OrthoDB" id="9805533at2"/>
<protein>
    <submittedName>
        <fullName evidence="7">NADH-quinone oxidoreductase subunit NuoF</fullName>
    </submittedName>
</protein>
<dbReference type="Pfam" id="PF10589">
    <property type="entry name" value="NADH_4Fe-4S"/>
    <property type="match status" value="1"/>
</dbReference>
<dbReference type="GO" id="GO:0008137">
    <property type="term" value="F:NADH dehydrogenase (ubiquinone) activity"/>
    <property type="evidence" value="ECO:0007669"/>
    <property type="project" value="InterPro"/>
</dbReference>
<dbReference type="InterPro" id="IPR011538">
    <property type="entry name" value="Nuo51_FMN-bd"/>
</dbReference>
<dbReference type="Gene3D" id="3.40.30.10">
    <property type="entry name" value="Glutaredoxin"/>
    <property type="match status" value="1"/>
</dbReference>
<comment type="caution">
    <text evidence="7">The sequence shown here is derived from an EMBL/GenBank/DDBJ whole genome shotgun (WGS) entry which is preliminary data.</text>
</comment>
<dbReference type="InterPro" id="IPR017896">
    <property type="entry name" value="4Fe4S_Fe-S-bd"/>
</dbReference>
<dbReference type="PROSITE" id="PS00645">
    <property type="entry name" value="COMPLEX1_51K_2"/>
    <property type="match status" value="1"/>
</dbReference>
<evidence type="ECO:0000256" key="4">
    <source>
        <dbReference type="ARBA" id="ARBA00023004"/>
    </source>
</evidence>
<dbReference type="Gene3D" id="3.10.20.600">
    <property type="match status" value="1"/>
</dbReference>
<dbReference type="InterPro" id="IPR017900">
    <property type="entry name" value="4Fe4S_Fe_S_CS"/>
</dbReference>
<dbReference type="SUPFAM" id="SSF140490">
    <property type="entry name" value="Nqo1C-terminal domain-like"/>
    <property type="match status" value="1"/>
</dbReference>
<dbReference type="PROSITE" id="PS51379">
    <property type="entry name" value="4FE4S_FER_2"/>
    <property type="match status" value="2"/>
</dbReference>
<comment type="similarity">
    <text evidence="1">Belongs to the complex I 51 kDa subunit family.</text>
</comment>
<dbReference type="PROSITE" id="PS00198">
    <property type="entry name" value="4FE4S_FER_1"/>
    <property type="match status" value="1"/>
</dbReference>
<dbReference type="PANTHER" id="PTHR43578">
    <property type="entry name" value="NADH-QUINONE OXIDOREDUCTASE SUBUNIT F"/>
    <property type="match status" value="1"/>
</dbReference>
<dbReference type="SUPFAM" id="SSF142984">
    <property type="entry name" value="Nqo1 middle domain-like"/>
    <property type="match status" value="1"/>
</dbReference>
<gene>
    <name evidence="7" type="ORF">FIM25_03680</name>
</gene>
<dbReference type="SUPFAM" id="SSF54862">
    <property type="entry name" value="4Fe-4S ferredoxins"/>
    <property type="match status" value="1"/>
</dbReference>
<evidence type="ECO:0000256" key="3">
    <source>
        <dbReference type="ARBA" id="ARBA00022723"/>
    </source>
</evidence>
<dbReference type="GO" id="GO:0046872">
    <property type="term" value="F:metal ion binding"/>
    <property type="evidence" value="ECO:0007669"/>
    <property type="project" value="UniProtKB-KW"/>
</dbReference>
<evidence type="ECO:0000256" key="2">
    <source>
        <dbReference type="ARBA" id="ARBA00022485"/>
    </source>
</evidence>
<accession>A0A5Q4VHT2</accession>
<dbReference type="SUPFAM" id="SSF52833">
    <property type="entry name" value="Thioredoxin-like"/>
    <property type="match status" value="1"/>
</dbReference>
<dbReference type="CDD" id="cd02980">
    <property type="entry name" value="TRX_Fd_family"/>
    <property type="match status" value="1"/>
</dbReference>
<evidence type="ECO:0000313" key="7">
    <source>
        <dbReference type="EMBL" id="TYT75551.1"/>
    </source>
</evidence>
<evidence type="ECO:0000313" key="8">
    <source>
        <dbReference type="Proteomes" id="UP000321899"/>
    </source>
</evidence>
<keyword evidence="5" id="KW-0411">Iron-sulfur</keyword>
<dbReference type="InterPro" id="IPR001949">
    <property type="entry name" value="NADH-UbQ_OxRdtase_51kDa_CS"/>
</dbReference>
<feature type="domain" description="4Fe-4S ferredoxin-type" evidence="6">
    <location>
        <begin position="535"/>
        <end position="564"/>
    </location>
</feature>
<keyword evidence="3" id="KW-0479">Metal-binding</keyword>
<dbReference type="GO" id="GO:0010181">
    <property type="term" value="F:FMN binding"/>
    <property type="evidence" value="ECO:0007669"/>
    <property type="project" value="InterPro"/>
</dbReference>
<dbReference type="InterPro" id="IPR019575">
    <property type="entry name" value="Nuop51_4Fe4S-bd"/>
</dbReference>
<dbReference type="Proteomes" id="UP000321899">
    <property type="component" value="Unassembled WGS sequence"/>
</dbReference>
<dbReference type="PANTHER" id="PTHR43578:SF3">
    <property type="entry name" value="NADH-QUINONE OXIDOREDUCTASE SUBUNIT F"/>
    <property type="match status" value="1"/>
</dbReference>
<organism evidence="7 8">
    <name type="scientific">Desulfobotulus mexicanus</name>
    <dbReference type="NCBI Taxonomy" id="2586642"/>
    <lineage>
        <taxon>Bacteria</taxon>
        <taxon>Pseudomonadati</taxon>
        <taxon>Thermodesulfobacteriota</taxon>
        <taxon>Desulfobacteria</taxon>
        <taxon>Desulfobacterales</taxon>
        <taxon>Desulfobacteraceae</taxon>
        <taxon>Desulfobotulus</taxon>
    </lineage>
</organism>
<dbReference type="SMART" id="SM00928">
    <property type="entry name" value="NADH_4Fe-4S"/>
    <property type="match status" value="1"/>
</dbReference>
<evidence type="ECO:0000256" key="5">
    <source>
        <dbReference type="ARBA" id="ARBA00023014"/>
    </source>
</evidence>
<proteinExistence type="inferred from homology"/>
<sequence>MPYKKFCLVCSGKQCESGKSEEIYKELKKLTMESSICQNVQIVRTGCFGLCSKGPIVKILPDETFYVNVDVKDAKAIINDHIIAGQPVERLMLKHDNPAKESRFYQKQIRIALRNCGIINPEDITEYIARDGYAALSMALFEMKPMDIIEELKKSGLRGRGGAGFPTWMKWKFTHDIKDQADEIFIICNADEGDPGAYMDRSILEGDPQSVLEAMALAGYACGSSMGYIYIRAEYPLAIERLYKAMDQAREYGLLGKNILGSGFDFDIEIRLGAGAFVCGEETALIASIEGERGMPRPRPPFPAVKGLWGKPTVINNVETYANIPKIILRGGDWFGQIGTEKSKGTKVFALTGKINNSGLVEVPMGTTLREIIYDIGGGIPNGKAFKAAQTGGPSGGVITAEHLDTPIDYETLGALGSMMGSGGMIVMDEDDCIVDVTKFYLDFSVDESCGKCAPCRIGTRKMHNILRKITMGKGTMDHIQQLRALAVPMQKASLCGLGQAAPNPILSTLKYFEDEYLAHIRDHRCPAGVCKALVTYTINPDICIGCTVCSRKCPNNCITGERKKPHVIDQDNCIKCGICHEGCKFGAVQIA</sequence>
<dbReference type="Gene3D" id="6.10.250.1450">
    <property type="match status" value="1"/>
</dbReference>
<dbReference type="AlphaFoldDB" id="A0A5Q4VHT2"/>
<dbReference type="Gene3D" id="3.40.50.11540">
    <property type="entry name" value="NADH-ubiquinone oxidoreductase 51kDa subunit"/>
    <property type="match status" value="1"/>
</dbReference>
<reference evidence="7 8" key="1">
    <citation type="submission" date="2019-06" db="EMBL/GenBank/DDBJ databases">
        <title>Desulfobotulus mexicanus sp. nov., a novel sulfate-reducing bacterium isolated from the sediment of an alkaline crater lake in Mexico.</title>
        <authorList>
            <person name="Hirschler-Rea A."/>
        </authorList>
    </citation>
    <scope>NUCLEOTIDE SEQUENCE [LARGE SCALE GENOMIC DNA]</scope>
    <source>
        <strain evidence="7 8">PAR22N</strain>
    </source>
</reference>
<dbReference type="GO" id="GO:0051539">
    <property type="term" value="F:4 iron, 4 sulfur cluster binding"/>
    <property type="evidence" value="ECO:0007669"/>
    <property type="project" value="UniProtKB-KW"/>
</dbReference>
<dbReference type="Gene3D" id="3.30.70.20">
    <property type="match status" value="1"/>
</dbReference>
<name>A0A5Q4VHT2_9BACT</name>
<dbReference type="InterPro" id="IPR036249">
    <property type="entry name" value="Thioredoxin-like_sf"/>
</dbReference>
<dbReference type="SUPFAM" id="SSF142019">
    <property type="entry name" value="Nqo1 FMN-binding domain-like"/>
    <property type="match status" value="1"/>
</dbReference>
<keyword evidence="2" id="KW-0004">4Fe-4S</keyword>
<dbReference type="Pfam" id="PF01512">
    <property type="entry name" value="Complex1_51K"/>
    <property type="match status" value="1"/>
</dbReference>
<dbReference type="FunFam" id="3.40.50.11540:FF:000001">
    <property type="entry name" value="NADH dehydrogenase [ubiquinone] flavoprotein 1, mitochondrial"/>
    <property type="match status" value="1"/>
</dbReference>